<keyword evidence="2" id="KW-1185">Reference proteome</keyword>
<protein>
    <submittedName>
        <fullName evidence="1">Uncharacterized protein</fullName>
    </submittedName>
</protein>
<reference evidence="2" key="1">
    <citation type="journal article" date="2020" name="Stud. Mycol.">
        <title>101 Dothideomycetes genomes: A test case for predicting lifestyles and emergence of pathogens.</title>
        <authorList>
            <person name="Haridas S."/>
            <person name="Albert R."/>
            <person name="Binder M."/>
            <person name="Bloem J."/>
            <person name="LaButti K."/>
            <person name="Salamov A."/>
            <person name="Andreopoulos B."/>
            <person name="Baker S."/>
            <person name="Barry K."/>
            <person name="Bills G."/>
            <person name="Bluhm B."/>
            <person name="Cannon C."/>
            <person name="Castanera R."/>
            <person name="Culley D."/>
            <person name="Daum C."/>
            <person name="Ezra D."/>
            <person name="Gonzalez J."/>
            <person name="Henrissat B."/>
            <person name="Kuo A."/>
            <person name="Liang C."/>
            <person name="Lipzen A."/>
            <person name="Lutzoni F."/>
            <person name="Magnuson J."/>
            <person name="Mondo S."/>
            <person name="Nolan M."/>
            <person name="Ohm R."/>
            <person name="Pangilinan J."/>
            <person name="Park H.-J."/>
            <person name="Ramirez L."/>
            <person name="Alfaro M."/>
            <person name="Sun H."/>
            <person name="Tritt A."/>
            <person name="Yoshinaga Y."/>
            <person name="Zwiers L.-H."/>
            <person name="Turgeon B."/>
            <person name="Goodwin S."/>
            <person name="Spatafora J."/>
            <person name="Crous P."/>
            <person name="Grigoriev I."/>
        </authorList>
    </citation>
    <scope>NUCLEOTIDE SEQUENCE [LARGE SCALE GENOMIC DNA]</scope>
    <source>
        <strain evidence="2">CBS 304.66</strain>
    </source>
</reference>
<dbReference type="OrthoDB" id="3930060at2759"/>
<proteinExistence type="predicted"/>
<evidence type="ECO:0000313" key="2">
    <source>
        <dbReference type="Proteomes" id="UP000800093"/>
    </source>
</evidence>
<accession>A0A9P4N5F2</accession>
<comment type="caution">
    <text evidence="1">The sequence shown here is derived from an EMBL/GenBank/DDBJ whole genome shotgun (WGS) entry which is preliminary data.</text>
</comment>
<evidence type="ECO:0000313" key="1">
    <source>
        <dbReference type="EMBL" id="KAF2263249.1"/>
    </source>
</evidence>
<gene>
    <name evidence="1" type="ORF">CC78DRAFT_534135</name>
</gene>
<name>A0A9P4N5F2_9PLEO</name>
<dbReference type="EMBL" id="ML986628">
    <property type="protein sequence ID" value="KAF2263249.1"/>
    <property type="molecule type" value="Genomic_DNA"/>
</dbReference>
<organism evidence="1 2">
    <name type="scientific">Lojkania enalia</name>
    <dbReference type="NCBI Taxonomy" id="147567"/>
    <lineage>
        <taxon>Eukaryota</taxon>
        <taxon>Fungi</taxon>
        <taxon>Dikarya</taxon>
        <taxon>Ascomycota</taxon>
        <taxon>Pezizomycotina</taxon>
        <taxon>Dothideomycetes</taxon>
        <taxon>Pleosporomycetidae</taxon>
        <taxon>Pleosporales</taxon>
        <taxon>Pleosporales incertae sedis</taxon>
        <taxon>Lojkania</taxon>
    </lineage>
</organism>
<sequence>MVDDRGLAGLYRDSMRLHRFGYALYEPVPFSRLRPGALGYLDEYQRWHPILDLADAEAVQAAGYPPVGYLQPSGLDVRRFGPLTSSGTATTGVELEAGVGATAFGLPVDVSCVLKYSTPGDFGAVLMCDSDVVSEGFDFRDPFLVWLKQNAKALFAKYPDVKKHGICAVTWTYSSTDIHINAWEGANNSVTVGFKLGVAGVANVGPQTTWLRGHSSSGWSAWTDQKRVVFFTGVKIGKGILGLKEQHEKGWRGEESFMVEGDEDVDDYRVDVELFGDDWHRIKDT</sequence>
<dbReference type="AlphaFoldDB" id="A0A9P4N5F2"/>
<dbReference type="Proteomes" id="UP000800093">
    <property type="component" value="Unassembled WGS sequence"/>
</dbReference>